<dbReference type="InterPro" id="IPR000837">
    <property type="entry name" value="AP-1"/>
</dbReference>
<dbReference type="InterPro" id="IPR004827">
    <property type="entry name" value="bZIP"/>
</dbReference>
<dbReference type="PANTHER" id="PTHR23351:SF24">
    <property type="entry name" value="ACTIVATING TRANSCRIPTION FACTOR 3-RELATED"/>
    <property type="match status" value="1"/>
</dbReference>
<dbReference type="PANTHER" id="PTHR23351">
    <property type="entry name" value="FOS TRANSCRIPTION FACTOR-RELATED"/>
    <property type="match status" value="1"/>
</dbReference>
<keyword evidence="7" id="KW-1185">Reference proteome</keyword>
<reference evidence="6" key="2">
    <citation type="journal article" date="2022" name="Res Sq">
        <title>Comparative Genomics Reveals Insights into the Divergent Evolution of Astigmatic Mites and Household Pest Adaptations.</title>
        <authorList>
            <person name="Xiong Q."/>
            <person name="Wan A.T.-Y."/>
            <person name="Liu X.-Y."/>
            <person name="Fung C.S.-H."/>
            <person name="Xiao X."/>
            <person name="Malainual N."/>
            <person name="Hou J."/>
            <person name="Wang L."/>
            <person name="Wang M."/>
            <person name="Yang K."/>
            <person name="Cui Y."/>
            <person name="Leung E."/>
            <person name="Nong W."/>
            <person name="Shin S.-K."/>
            <person name="Au S."/>
            <person name="Jeong K.Y."/>
            <person name="Chew F.T."/>
            <person name="Hui J."/>
            <person name="Leung T.F."/>
            <person name="Tungtrongchitr A."/>
            <person name="Zhong N."/>
            <person name="Liu Z."/>
            <person name="Tsui S."/>
        </authorList>
    </citation>
    <scope>NUCLEOTIDE SEQUENCE</scope>
    <source>
        <strain evidence="6">Derf</strain>
        <tissue evidence="6">Whole organism</tissue>
    </source>
</reference>
<dbReference type="Proteomes" id="UP000790347">
    <property type="component" value="Unassembled WGS sequence"/>
</dbReference>
<comment type="caution">
    <text evidence="6">The sequence shown here is derived from an EMBL/GenBank/DDBJ whole genome shotgun (WGS) entry which is preliminary data.</text>
</comment>
<reference evidence="6" key="1">
    <citation type="submission" date="2013-05" db="EMBL/GenBank/DDBJ databases">
        <authorList>
            <person name="Yim A.K.Y."/>
            <person name="Chan T.F."/>
            <person name="Ji K.M."/>
            <person name="Liu X.Y."/>
            <person name="Zhou J.W."/>
            <person name="Li R.Q."/>
            <person name="Yang K.Y."/>
            <person name="Li J."/>
            <person name="Li M."/>
            <person name="Law P.T.W."/>
            <person name="Wu Y.L."/>
            <person name="Cai Z.L."/>
            <person name="Qin H."/>
            <person name="Bao Y."/>
            <person name="Leung R.K.K."/>
            <person name="Ng P.K.S."/>
            <person name="Zou J."/>
            <person name="Zhong X.J."/>
            <person name="Ran P.X."/>
            <person name="Zhong N.S."/>
            <person name="Liu Z.G."/>
            <person name="Tsui S.K.W."/>
        </authorList>
    </citation>
    <scope>NUCLEOTIDE SEQUENCE</scope>
    <source>
        <strain evidence="6">Derf</strain>
        <tissue evidence="6">Whole organism</tissue>
    </source>
</reference>
<evidence type="ECO:0000256" key="4">
    <source>
        <dbReference type="SAM" id="MobiDB-lite"/>
    </source>
</evidence>
<dbReference type="GO" id="GO:0000981">
    <property type="term" value="F:DNA-binding transcription factor activity, RNA polymerase II-specific"/>
    <property type="evidence" value="ECO:0007669"/>
    <property type="project" value="TreeGrafter"/>
</dbReference>
<sequence>MEMKMANFELDSYIISSSLHSNHDDFDSYAKYRSSSLISDIDSLSSINDSQSSSSPTLASNVIDDMDSNNNYQFNFRSSQESLFGCSSQKTTASSSSSSSTTTQETNYSSSGYGGYDDLFDISVLKSSSKSTTNDDNLIGGHHHHHSNNNDDNRTQTRRLKNRESAARSRQKIKNQLQNLELQQKQLLNKKQAIANEISVAYKEIDRIESSFYDLKINQIGGLITKNKINHNDDHQNYQHHTINMINPFNVVGTKIKTEKDEPLSSMP</sequence>
<dbReference type="GO" id="GO:0000978">
    <property type="term" value="F:RNA polymerase II cis-regulatory region sequence-specific DNA binding"/>
    <property type="evidence" value="ECO:0007669"/>
    <property type="project" value="TreeGrafter"/>
</dbReference>
<accession>A0A922L501</accession>
<dbReference type="PROSITE" id="PS50217">
    <property type="entry name" value="BZIP"/>
    <property type="match status" value="1"/>
</dbReference>
<keyword evidence="1" id="KW-0805">Transcription regulation</keyword>
<dbReference type="CDD" id="cd14686">
    <property type="entry name" value="bZIP"/>
    <property type="match status" value="1"/>
</dbReference>
<organism evidence="6 7">
    <name type="scientific">Dermatophagoides farinae</name>
    <name type="common">American house dust mite</name>
    <dbReference type="NCBI Taxonomy" id="6954"/>
    <lineage>
        <taxon>Eukaryota</taxon>
        <taxon>Metazoa</taxon>
        <taxon>Ecdysozoa</taxon>
        <taxon>Arthropoda</taxon>
        <taxon>Chelicerata</taxon>
        <taxon>Arachnida</taxon>
        <taxon>Acari</taxon>
        <taxon>Acariformes</taxon>
        <taxon>Sarcoptiformes</taxon>
        <taxon>Astigmata</taxon>
        <taxon>Psoroptidia</taxon>
        <taxon>Analgoidea</taxon>
        <taxon>Pyroglyphidae</taxon>
        <taxon>Dermatophagoidinae</taxon>
        <taxon>Dermatophagoides</taxon>
    </lineage>
</organism>
<dbReference type="Gene3D" id="1.20.5.170">
    <property type="match status" value="1"/>
</dbReference>
<evidence type="ECO:0000256" key="3">
    <source>
        <dbReference type="ARBA" id="ARBA00023163"/>
    </source>
</evidence>
<evidence type="ECO:0000256" key="1">
    <source>
        <dbReference type="ARBA" id="ARBA00023015"/>
    </source>
</evidence>
<dbReference type="PROSITE" id="PS00036">
    <property type="entry name" value="BZIP_BASIC"/>
    <property type="match status" value="1"/>
</dbReference>
<feature type="region of interest" description="Disordered" evidence="4">
    <location>
        <begin position="45"/>
        <end position="64"/>
    </location>
</feature>
<feature type="compositionally biased region" description="Low complexity" evidence="4">
    <location>
        <begin position="45"/>
        <end position="55"/>
    </location>
</feature>
<evidence type="ECO:0000259" key="5">
    <source>
        <dbReference type="PROSITE" id="PS50217"/>
    </source>
</evidence>
<gene>
    <name evidence="6" type="ORF">DERF_008669</name>
</gene>
<evidence type="ECO:0000256" key="2">
    <source>
        <dbReference type="ARBA" id="ARBA00023125"/>
    </source>
</evidence>
<evidence type="ECO:0000313" key="6">
    <source>
        <dbReference type="EMBL" id="KAH9518066.1"/>
    </source>
</evidence>
<evidence type="ECO:0000313" key="7">
    <source>
        <dbReference type="Proteomes" id="UP000790347"/>
    </source>
</evidence>
<feature type="domain" description="BZIP" evidence="5">
    <location>
        <begin position="152"/>
        <end position="215"/>
    </location>
</feature>
<dbReference type="SUPFAM" id="SSF57959">
    <property type="entry name" value="Leucine zipper domain"/>
    <property type="match status" value="1"/>
</dbReference>
<dbReference type="GO" id="GO:0005634">
    <property type="term" value="C:nucleus"/>
    <property type="evidence" value="ECO:0007669"/>
    <property type="project" value="TreeGrafter"/>
</dbReference>
<proteinExistence type="predicted"/>
<dbReference type="InterPro" id="IPR046347">
    <property type="entry name" value="bZIP_sf"/>
</dbReference>
<dbReference type="AlphaFoldDB" id="A0A922L501"/>
<dbReference type="SMART" id="SM00338">
    <property type="entry name" value="BRLZ"/>
    <property type="match status" value="1"/>
</dbReference>
<dbReference type="EMBL" id="ASGP02000003">
    <property type="protein sequence ID" value="KAH9518066.1"/>
    <property type="molecule type" value="Genomic_DNA"/>
</dbReference>
<name>A0A922L501_DERFA</name>
<protein>
    <recommendedName>
        <fullName evidence="5">BZIP domain-containing protein</fullName>
    </recommendedName>
</protein>
<feature type="region of interest" description="Disordered" evidence="4">
    <location>
        <begin position="88"/>
        <end position="110"/>
    </location>
</feature>
<feature type="region of interest" description="Disordered" evidence="4">
    <location>
        <begin position="131"/>
        <end position="170"/>
    </location>
</feature>
<keyword evidence="3" id="KW-0804">Transcription</keyword>
<keyword evidence="2" id="KW-0238">DNA-binding</keyword>